<dbReference type="PROSITE" id="PS00092">
    <property type="entry name" value="N6_MTASE"/>
    <property type="match status" value="1"/>
</dbReference>
<dbReference type="EMBL" id="JAPAAF010000014">
    <property type="protein sequence ID" value="MCW0483252.1"/>
    <property type="molecule type" value="Genomic_DNA"/>
</dbReference>
<evidence type="ECO:0000256" key="2">
    <source>
        <dbReference type="ARBA" id="ARBA00022679"/>
    </source>
</evidence>
<dbReference type="GO" id="GO:0052913">
    <property type="term" value="F:16S rRNA (guanine(966)-N(2))-methyltransferase activity"/>
    <property type="evidence" value="ECO:0007669"/>
    <property type="project" value="UniProtKB-EC"/>
</dbReference>
<dbReference type="NCBIfam" id="TIGR00095">
    <property type="entry name" value="16S rRNA (guanine(966)-N(2))-methyltransferase RsmD"/>
    <property type="match status" value="1"/>
</dbReference>
<dbReference type="PANTHER" id="PTHR43542:SF1">
    <property type="entry name" value="METHYLTRANSFERASE"/>
    <property type="match status" value="1"/>
</dbReference>
<protein>
    <submittedName>
        <fullName evidence="3">16S rRNA (Guanine(966)-N(2))-methyltransferase RsmD</fullName>
        <ecNumber evidence="3">2.1.1.171</ecNumber>
    </submittedName>
</protein>
<proteinExistence type="predicted"/>
<keyword evidence="2 3" id="KW-0808">Transferase</keyword>
<dbReference type="PANTHER" id="PTHR43542">
    <property type="entry name" value="METHYLTRANSFERASE"/>
    <property type="match status" value="1"/>
</dbReference>
<dbReference type="Gene3D" id="3.40.50.150">
    <property type="entry name" value="Vaccinia Virus protein VP39"/>
    <property type="match status" value="1"/>
</dbReference>
<comment type="caution">
    <text evidence="3">The sequence shown here is derived from an EMBL/GenBank/DDBJ whole genome shotgun (WGS) entry which is preliminary data.</text>
</comment>
<dbReference type="Pfam" id="PF03602">
    <property type="entry name" value="Cons_hypoth95"/>
    <property type="match status" value="1"/>
</dbReference>
<dbReference type="RefSeq" id="WP_282591854.1">
    <property type="nucleotide sequence ID" value="NZ_JAPAAF010000014.1"/>
</dbReference>
<dbReference type="InterPro" id="IPR004398">
    <property type="entry name" value="RNA_MeTrfase_RsmD"/>
</dbReference>
<reference evidence="3" key="1">
    <citation type="submission" date="2022-10" db="EMBL/GenBank/DDBJ databases">
        <title>Gaoshiqiia sediminis gen. nov., sp. nov., isolated from coastal sediment.</title>
        <authorList>
            <person name="Yu W.X."/>
            <person name="Mu D.S."/>
            <person name="Du J.Z."/>
            <person name="Liang Y.Q."/>
        </authorList>
    </citation>
    <scope>NUCLEOTIDE SEQUENCE</scope>
    <source>
        <strain evidence="3">A06</strain>
    </source>
</reference>
<gene>
    <name evidence="3" type="primary">rsmD</name>
    <name evidence="3" type="ORF">N2K84_10960</name>
</gene>
<dbReference type="AlphaFoldDB" id="A0AA41YDC4"/>
<evidence type="ECO:0000313" key="3">
    <source>
        <dbReference type="EMBL" id="MCW0483252.1"/>
    </source>
</evidence>
<dbReference type="CDD" id="cd02440">
    <property type="entry name" value="AdoMet_MTases"/>
    <property type="match status" value="1"/>
</dbReference>
<dbReference type="InterPro" id="IPR002052">
    <property type="entry name" value="DNA_methylase_N6_adenine_CS"/>
</dbReference>
<dbReference type="InterPro" id="IPR029063">
    <property type="entry name" value="SAM-dependent_MTases_sf"/>
</dbReference>
<dbReference type="Proteomes" id="UP001163821">
    <property type="component" value="Unassembled WGS sequence"/>
</dbReference>
<evidence type="ECO:0000256" key="1">
    <source>
        <dbReference type="ARBA" id="ARBA00022603"/>
    </source>
</evidence>
<keyword evidence="4" id="KW-1185">Reference proteome</keyword>
<organism evidence="3 4">
    <name type="scientific">Gaoshiqia sediminis</name>
    <dbReference type="NCBI Taxonomy" id="2986998"/>
    <lineage>
        <taxon>Bacteria</taxon>
        <taxon>Pseudomonadati</taxon>
        <taxon>Bacteroidota</taxon>
        <taxon>Bacteroidia</taxon>
        <taxon>Marinilabiliales</taxon>
        <taxon>Prolixibacteraceae</taxon>
        <taxon>Gaoshiqia</taxon>
    </lineage>
</organism>
<dbReference type="SUPFAM" id="SSF53335">
    <property type="entry name" value="S-adenosyl-L-methionine-dependent methyltransferases"/>
    <property type="match status" value="1"/>
</dbReference>
<sequence length="177" mass="20398">MRIVGGQYKGRQFTPGKSFKARPTTDMAKESLFNILQNKVDFEQITVLDLFSGTGSISFEFASRGCQDITSVEQNFHHHRFIQEVIAKLGERHIKAIKANAFVFVEKTAKTYDLIFADPPYDHKQFAEIPTVILSKEILKPGGLFILEHSKNYDFSNYTQFTEQRNYGSVHFSFFRK</sequence>
<dbReference type="EC" id="2.1.1.171" evidence="3"/>
<keyword evidence="1 3" id="KW-0489">Methyltransferase</keyword>
<accession>A0AA41YDC4</accession>
<name>A0AA41YDC4_9BACT</name>
<evidence type="ECO:0000313" key="4">
    <source>
        <dbReference type="Proteomes" id="UP001163821"/>
    </source>
</evidence>
<dbReference type="PIRSF" id="PIRSF004553">
    <property type="entry name" value="CHP00095"/>
    <property type="match status" value="1"/>
</dbReference>
<dbReference type="GO" id="GO:0003676">
    <property type="term" value="F:nucleic acid binding"/>
    <property type="evidence" value="ECO:0007669"/>
    <property type="project" value="InterPro"/>
</dbReference>